<organism evidence="1 2">
    <name type="scientific">Desulfosporosinus hippei DSM 8344</name>
    <dbReference type="NCBI Taxonomy" id="1121419"/>
    <lineage>
        <taxon>Bacteria</taxon>
        <taxon>Bacillati</taxon>
        <taxon>Bacillota</taxon>
        <taxon>Clostridia</taxon>
        <taxon>Eubacteriales</taxon>
        <taxon>Desulfitobacteriaceae</taxon>
        <taxon>Desulfosporosinus</taxon>
    </lineage>
</organism>
<dbReference type="AlphaFoldDB" id="A0A1G7ZVD2"/>
<keyword evidence="2" id="KW-1185">Reference proteome</keyword>
<reference evidence="2" key="1">
    <citation type="submission" date="2016-10" db="EMBL/GenBank/DDBJ databases">
        <authorList>
            <person name="Varghese N."/>
            <person name="Submissions S."/>
        </authorList>
    </citation>
    <scope>NUCLEOTIDE SEQUENCE [LARGE SCALE GENOMIC DNA]</scope>
    <source>
        <strain evidence="2">DSM 8344</strain>
    </source>
</reference>
<dbReference type="STRING" id="1121419.SAMN05443529_11018"/>
<dbReference type="EMBL" id="FNCP01000010">
    <property type="protein sequence ID" value="SDH12602.1"/>
    <property type="molecule type" value="Genomic_DNA"/>
</dbReference>
<sequence>MNTMGDPCVLQDRSCTQCGECNLCDLDPLKQCDNCCQCINSLEGDFAEIEIDDILLNSEVKTSRGKLDGKKKVFRIKNQ</sequence>
<evidence type="ECO:0000313" key="1">
    <source>
        <dbReference type="EMBL" id="SDH12602.1"/>
    </source>
</evidence>
<accession>A0A1G7ZVD2</accession>
<dbReference type="OrthoDB" id="1938377at2"/>
<gene>
    <name evidence="1" type="ORF">SAMN05443529_11018</name>
</gene>
<evidence type="ECO:0000313" key="2">
    <source>
        <dbReference type="Proteomes" id="UP000198656"/>
    </source>
</evidence>
<protein>
    <submittedName>
        <fullName evidence="1">Uncharacterized protein</fullName>
    </submittedName>
</protein>
<proteinExistence type="predicted"/>
<name>A0A1G7ZVD2_9FIRM</name>
<dbReference type="Proteomes" id="UP000198656">
    <property type="component" value="Unassembled WGS sequence"/>
</dbReference>